<gene>
    <name evidence="2" type="ORF">E0H50_13365</name>
</gene>
<reference evidence="2 3" key="1">
    <citation type="submission" date="2019-02" db="EMBL/GenBank/DDBJ databases">
        <title>Kribbella capetownensis sp. nov. and Kribbella speibonae sp. nov., isolated from soil.</title>
        <authorList>
            <person name="Curtis S.M."/>
            <person name="Norton I."/>
            <person name="Everest G.J."/>
            <person name="Meyers P.R."/>
        </authorList>
    </citation>
    <scope>NUCLEOTIDE SEQUENCE [LARGE SCALE GENOMIC DNA]</scope>
    <source>
        <strain evidence="2 3">DSM 27082</strain>
    </source>
</reference>
<evidence type="ECO:0000256" key="1">
    <source>
        <dbReference type="SAM" id="MobiDB-lite"/>
    </source>
</evidence>
<feature type="region of interest" description="Disordered" evidence="1">
    <location>
        <begin position="1"/>
        <end position="25"/>
    </location>
</feature>
<sequence>MAKGDALFTVRGNDSGDSADQDVRLSRLDTGSGEVSWDVPVKALAQADSLHLLGDRVLLSPLRADMDDQDRAAILTQDRERSELS</sequence>
<proteinExistence type="predicted"/>
<organism evidence="2 3">
    <name type="scientific">Kribbella sindirgiensis</name>
    <dbReference type="NCBI Taxonomy" id="1124744"/>
    <lineage>
        <taxon>Bacteria</taxon>
        <taxon>Bacillati</taxon>
        <taxon>Actinomycetota</taxon>
        <taxon>Actinomycetes</taxon>
        <taxon>Propionibacteriales</taxon>
        <taxon>Kribbellaceae</taxon>
        <taxon>Kribbella</taxon>
    </lineage>
</organism>
<keyword evidence="3" id="KW-1185">Reference proteome</keyword>
<dbReference type="EMBL" id="SJKA01000004">
    <property type="protein sequence ID" value="TCC34879.1"/>
    <property type="molecule type" value="Genomic_DNA"/>
</dbReference>
<evidence type="ECO:0000313" key="2">
    <source>
        <dbReference type="EMBL" id="TCC34879.1"/>
    </source>
</evidence>
<dbReference type="OrthoDB" id="3819117at2"/>
<dbReference type="AlphaFoldDB" id="A0A4R0IPG8"/>
<comment type="caution">
    <text evidence="2">The sequence shown here is derived from an EMBL/GenBank/DDBJ whole genome shotgun (WGS) entry which is preliminary data.</text>
</comment>
<dbReference type="RefSeq" id="WP_131287661.1">
    <property type="nucleotide sequence ID" value="NZ_SJKA01000004.1"/>
</dbReference>
<protein>
    <submittedName>
        <fullName evidence="2">Uncharacterized protein</fullName>
    </submittedName>
</protein>
<dbReference type="Proteomes" id="UP000292695">
    <property type="component" value="Unassembled WGS sequence"/>
</dbReference>
<evidence type="ECO:0000313" key="3">
    <source>
        <dbReference type="Proteomes" id="UP000292695"/>
    </source>
</evidence>
<accession>A0A4R0IPG8</accession>
<name>A0A4R0IPG8_9ACTN</name>